<accession>A0A857DJ81</accession>
<gene>
    <name evidence="1" type="ORF">GQ588_07870</name>
</gene>
<reference evidence="1 2" key="1">
    <citation type="submission" date="2019-12" db="EMBL/GenBank/DDBJ databases">
        <title>Sequence classification of anaerobic respiratory reductive dehalogenases: First we see many, then we see few.</title>
        <authorList>
            <person name="Molenda O."/>
            <person name="Puentes Jacome L.A."/>
            <person name="Cao X."/>
            <person name="Nesbo C.L."/>
            <person name="Tang S."/>
            <person name="Morson N."/>
            <person name="Patron J."/>
            <person name="Lomheim L."/>
            <person name="Wishart D.S."/>
            <person name="Edwards E.A."/>
        </authorList>
    </citation>
    <scope>NUCLEOTIDE SEQUENCE [LARGE SCALE GENOMIC DNA]</scope>
    <source>
        <strain evidence="1 2">12DCA</strain>
    </source>
</reference>
<name>A0A857DJ81_9FIRM</name>
<dbReference type="RefSeq" id="WP_158208244.1">
    <property type="nucleotide sequence ID" value="NZ_CP046996.1"/>
</dbReference>
<dbReference type="AlphaFoldDB" id="A0A857DJ81"/>
<protein>
    <submittedName>
        <fullName evidence="1">Uncharacterized protein</fullName>
    </submittedName>
</protein>
<dbReference type="Proteomes" id="UP000430508">
    <property type="component" value="Chromosome"/>
</dbReference>
<organism evidence="1 2">
    <name type="scientific">Dehalobacter restrictus</name>
    <dbReference type="NCBI Taxonomy" id="55583"/>
    <lineage>
        <taxon>Bacteria</taxon>
        <taxon>Bacillati</taxon>
        <taxon>Bacillota</taxon>
        <taxon>Clostridia</taxon>
        <taxon>Eubacteriales</taxon>
        <taxon>Desulfitobacteriaceae</taxon>
        <taxon>Dehalobacter</taxon>
    </lineage>
</organism>
<proteinExistence type="predicted"/>
<evidence type="ECO:0000313" key="1">
    <source>
        <dbReference type="EMBL" id="QHA00552.1"/>
    </source>
</evidence>
<sequence length="160" mass="17805">MFMRGGFICRLSVIIPLVILVSVCVHSVQQTEGKSAAVQEIPASQGILPEDPQGTIRNICEENDLSYALVLAVYQAEGIDNIPIDTTAKSDIEKLAYYRNYWAARGYADEFVFDLMLLSNHYGLEGCQKQMEDGGSADPDSYVQRVADFKYNLEQNQGVQ</sequence>
<dbReference type="EMBL" id="CP046996">
    <property type="protein sequence ID" value="QHA00552.1"/>
    <property type="molecule type" value="Genomic_DNA"/>
</dbReference>
<evidence type="ECO:0000313" key="2">
    <source>
        <dbReference type="Proteomes" id="UP000430508"/>
    </source>
</evidence>